<reference evidence="2" key="1">
    <citation type="submission" date="2014-09" db="EMBL/GenBank/DDBJ databases">
        <authorList>
            <person name="Magalhaes I.L.F."/>
            <person name="Oliveira U."/>
            <person name="Santos F.R."/>
            <person name="Vidigal T.H.D.A."/>
            <person name="Brescovit A.D."/>
            <person name="Santos A.J."/>
        </authorList>
    </citation>
    <scope>NUCLEOTIDE SEQUENCE</scope>
    <source>
        <tissue evidence="2">Shoot tissue taken approximately 20 cm above the soil surface</tissue>
    </source>
</reference>
<evidence type="ECO:0000313" key="2">
    <source>
        <dbReference type="EMBL" id="JAE33564.1"/>
    </source>
</evidence>
<dbReference type="AlphaFoldDB" id="A0A0A9HCM4"/>
<reference evidence="2" key="2">
    <citation type="journal article" date="2015" name="Data Brief">
        <title>Shoot transcriptome of the giant reed, Arundo donax.</title>
        <authorList>
            <person name="Barrero R.A."/>
            <person name="Guerrero F.D."/>
            <person name="Moolhuijzen P."/>
            <person name="Goolsby J.A."/>
            <person name="Tidwell J."/>
            <person name="Bellgard S.E."/>
            <person name="Bellgard M.I."/>
        </authorList>
    </citation>
    <scope>NUCLEOTIDE SEQUENCE</scope>
    <source>
        <tissue evidence="2">Shoot tissue taken approximately 20 cm above the soil surface</tissue>
    </source>
</reference>
<proteinExistence type="predicted"/>
<name>A0A0A9HCM4_ARUDO</name>
<evidence type="ECO:0000256" key="1">
    <source>
        <dbReference type="SAM" id="MobiDB-lite"/>
    </source>
</evidence>
<organism evidence="2">
    <name type="scientific">Arundo donax</name>
    <name type="common">Giant reed</name>
    <name type="synonym">Donax arundinaceus</name>
    <dbReference type="NCBI Taxonomy" id="35708"/>
    <lineage>
        <taxon>Eukaryota</taxon>
        <taxon>Viridiplantae</taxon>
        <taxon>Streptophyta</taxon>
        <taxon>Embryophyta</taxon>
        <taxon>Tracheophyta</taxon>
        <taxon>Spermatophyta</taxon>
        <taxon>Magnoliopsida</taxon>
        <taxon>Liliopsida</taxon>
        <taxon>Poales</taxon>
        <taxon>Poaceae</taxon>
        <taxon>PACMAD clade</taxon>
        <taxon>Arundinoideae</taxon>
        <taxon>Arundineae</taxon>
        <taxon>Arundo</taxon>
    </lineage>
</organism>
<feature type="region of interest" description="Disordered" evidence="1">
    <location>
        <begin position="1"/>
        <end position="21"/>
    </location>
</feature>
<protein>
    <submittedName>
        <fullName evidence="2">Uncharacterized protein</fullName>
    </submittedName>
</protein>
<dbReference type="EMBL" id="GBRH01164332">
    <property type="protein sequence ID" value="JAE33564.1"/>
    <property type="molecule type" value="Transcribed_RNA"/>
</dbReference>
<sequence length="21" mass="2350">MIQTSDLTSMQVPDQATEIIQ</sequence>
<accession>A0A0A9HCM4</accession>